<reference evidence="1" key="1">
    <citation type="journal article" date="2021" name="New Phytol.">
        <title>Evolutionary innovations through gain and loss of genes in the ectomycorrhizal Boletales.</title>
        <authorList>
            <person name="Wu G."/>
            <person name="Miyauchi S."/>
            <person name="Morin E."/>
            <person name="Kuo A."/>
            <person name="Drula E."/>
            <person name="Varga T."/>
            <person name="Kohler A."/>
            <person name="Feng B."/>
            <person name="Cao Y."/>
            <person name="Lipzen A."/>
            <person name="Daum C."/>
            <person name="Hundley H."/>
            <person name="Pangilinan J."/>
            <person name="Johnson J."/>
            <person name="Barry K."/>
            <person name="LaButti K."/>
            <person name="Ng V."/>
            <person name="Ahrendt S."/>
            <person name="Min B."/>
            <person name="Choi I.G."/>
            <person name="Park H."/>
            <person name="Plett J.M."/>
            <person name="Magnuson J."/>
            <person name="Spatafora J.W."/>
            <person name="Nagy L.G."/>
            <person name="Henrissat B."/>
            <person name="Grigoriev I.V."/>
            <person name="Yang Z.L."/>
            <person name="Xu J."/>
            <person name="Martin F.M."/>
        </authorList>
    </citation>
    <scope>NUCLEOTIDE SEQUENCE</scope>
    <source>
        <strain evidence="1">KUC20120723A-06</strain>
    </source>
</reference>
<evidence type="ECO:0000313" key="2">
    <source>
        <dbReference type="Proteomes" id="UP000790709"/>
    </source>
</evidence>
<keyword evidence="2" id="KW-1185">Reference proteome</keyword>
<accession>A0ACB8BN86</accession>
<sequence>MCSPFAFLPSELILSVFALAATHRPTACALSLVSTWVHTHVEPVLYHTVSLPSTKSLTAFLATLSAKPDKFAKERVKHLSIMALGPIDSIEEVLSRCAGVTSLACGFSVPSYVHCARGVSAVDSDYASHYKLAVSPTEQHLLGRLTCRDGLDMSIISPTVTHLRIQITSETTPESLTHLLDLQNLTNLAIIYRNDLVGGAQHIRALLDPVLGMGRLKVLLLQVAGTGNEKHLQQIDDWNTTVVTNADTSSLLNPARVPDWRIVAERAPRIPLRQWQDGNVWDNAEGTVLEREKRGGFVVPRATLGTRT</sequence>
<gene>
    <name evidence="1" type="ORF">BV22DRAFT_1194156</name>
</gene>
<protein>
    <submittedName>
        <fullName evidence="1">Uncharacterized protein</fullName>
    </submittedName>
</protein>
<evidence type="ECO:0000313" key="1">
    <source>
        <dbReference type="EMBL" id="KAH7926716.1"/>
    </source>
</evidence>
<dbReference type="Proteomes" id="UP000790709">
    <property type="component" value="Unassembled WGS sequence"/>
</dbReference>
<proteinExistence type="predicted"/>
<organism evidence="1 2">
    <name type="scientific">Leucogyrophana mollusca</name>
    <dbReference type="NCBI Taxonomy" id="85980"/>
    <lineage>
        <taxon>Eukaryota</taxon>
        <taxon>Fungi</taxon>
        <taxon>Dikarya</taxon>
        <taxon>Basidiomycota</taxon>
        <taxon>Agaricomycotina</taxon>
        <taxon>Agaricomycetes</taxon>
        <taxon>Agaricomycetidae</taxon>
        <taxon>Boletales</taxon>
        <taxon>Boletales incertae sedis</taxon>
        <taxon>Leucogyrophana</taxon>
    </lineage>
</organism>
<comment type="caution">
    <text evidence="1">The sequence shown here is derived from an EMBL/GenBank/DDBJ whole genome shotgun (WGS) entry which is preliminary data.</text>
</comment>
<name>A0ACB8BN86_9AGAM</name>
<dbReference type="EMBL" id="MU266378">
    <property type="protein sequence ID" value="KAH7926716.1"/>
    <property type="molecule type" value="Genomic_DNA"/>
</dbReference>